<dbReference type="InterPro" id="IPR008969">
    <property type="entry name" value="CarboxyPept-like_regulatory"/>
</dbReference>
<feature type="domain" description="TonB-dependent receptor plug" evidence="9">
    <location>
        <begin position="124"/>
        <end position="229"/>
    </location>
</feature>
<comment type="subcellular location">
    <subcellularLocation>
        <location evidence="1 7">Cell outer membrane</location>
        <topology evidence="1 7">Multi-pass membrane protein</topology>
    </subcellularLocation>
</comment>
<dbReference type="InterPro" id="IPR037066">
    <property type="entry name" value="Plug_dom_sf"/>
</dbReference>
<name>A0ABV3ZLJ7_9BACT</name>
<keyword evidence="8" id="KW-0732">Signal</keyword>
<keyword evidence="2 7" id="KW-0813">Transport</keyword>
<keyword evidence="5 7" id="KW-0472">Membrane</keyword>
<dbReference type="RefSeq" id="WP_369331377.1">
    <property type="nucleotide sequence ID" value="NZ_JAULBC010000007.1"/>
</dbReference>
<dbReference type="InterPro" id="IPR023996">
    <property type="entry name" value="TonB-dep_OMP_SusC/RagA"/>
</dbReference>
<dbReference type="NCBIfam" id="TIGR04057">
    <property type="entry name" value="SusC_RagA_signa"/>
    <property type="match status" value="1"/>
</dbReference>
<sequence>MNVILTRCNNIRRQILLLALCSIVCAFALAQEKITVSGKITNGETALSNVSVTIAGTKQGTTTDESGNFRMSVAKGQQLVFSYVGYEDQTVTVSAAREINITLKMAENNAMNEVVVVGYGTKKKVNLTGAVATVSGKELEGRPITNVSSALQGTMAGVTVTVNNGQPGADQGTIRVRGIGTLGNSDAMVLVDGVVSTMNDINPGDIESVTVLKDAASASIYGSRAANGVILITTKNALKGEVLAHYNMDIGQQSMTARPDFIESWQASTLYNEALVNEGKLPKYSDAEIQKFKDGSDPEHYPNTDWYDLFWTGNGLQQNHALDVSGGTDKMQSYLSVGYLSQNGLVEGSSLKRYNTRFKTDLAISKRIKVSGNLAYSQQQFREPISNIHGLDFAQLIGTLNQTGRVVPNIINGYYGYSDEGNPVAVLKSGSNNYNKTHRLSAILQADLEVVNGLHIKPLLGYTANIIEAKSRVNDLQYYDPVTGAPSLWEGPNIVASNSSFLDNLTLQVLAQYDKSLGDHDLSVLGGYSQEHNKYDYLFGSRRNYLNNALSELDAGPIPGLQNSGNASEYALQSVFGRINYVFKKKYLLEGNIRDDGSSRFAKGNRWALFPSASVGWRISEESFFSSASKLFSDLKIRASWGQLGNQDIGTYPYQATIATGQNYTFGGQTVDGIAPVNGVNPDIKWETTTTKDIGLDAVLLNGIITFTGDYFIRNTDNILLSLPVANTFGLNPPVINAGSVQNKGVELTAGYHLRKRRFTFNAQANVSFITNEITSLAGTGPFPNGSTILGEGLPINALYGWVSEGLFQSEQDIEKHASQNGMGGPVGPGDIKYKDLNNDGVIDSKDRQYLGTYFPKTTFGLNMSATYKGFDIALFLQGAADVKSFVSGRILGSLYDKDGDPTSIWLDRWTPDNTDASFPRVWNSNSQNDPAATPSSFWVRNAGYVRIKNLQVGYTFSSGYLARKGIKLRVFYTGKDLLTFTTFYKWVDPESPLGGNSYSYPMVKVNSLGVNLTF</sequence>
<dbReference type="PROSITE" id="PS52016">
    <property type="entry name" value="TONB_DEPENDENT_REC_3"/>
    <property type="match status" value="1"/>
</dbReference>
<evidence type="ECO:0000313" key="11">
    <source>
        <dbReference type="Proteomes" id="UP001560573"/>
    </source>
</evidence>
<evidence type="ECO:0000313" key="10">
    <source>
        <dbReference type="EMBL" id="MEX6689971.1"/>
    </source>
</evidence>
<keyword evidence="10" id="KW-0675">Receptor</keyword>
<comment type="similarity">
    <text evidence="7">Belongs to the TonB-dependent receptor family.</text>
</comment>
<keyword evidence="4 7" id="KW-0812">Transmembrane</keyword>
<dbReference type="Proteomes" id="UP001560573">
    <property type="component" value="Unassembled WGS sequence"/>
</dbReference>
<reference evidence="10 11" key="1">
    <citation type="submission" date="2023-07" db="EMBL/GenBank/DDBJ databases">
        <authorList>
            <person name="Lian W.-H."/>
        </authorList>
    </citation>
    <scope>NUCLEOTIDE SEQUENCE [LARGE SCALE GENOMIC DNA]</scope>
    <source>
        <strain evidence="10 11">SYSU DXS3180</strain>
    </source>
</reference>
<keyword evidence="11" id="KW-1185">Reference proteome</keyword>
<organism evidence="10 11">
    <name type="scientific">Danxiaibacter flavus</name>
    <dbReference type="NCBI Taxonomy" id="3049108"/>
    <lineage>
        <taxon>Bacteria</taxon>
        <taxon>Pseudomonadati</taxon>
        <taxon>Bacteroidota</taxon>
        <taxon>Chitinophagia</taxon>
        <taxon>Chitinophagales</taxon>
        <taxon>Chitinophagaceae</taxon>
        <taxon>Danxiaibacter</taxon>
    </lineage>
</organism>
<feature type="signal peptide" evidence="8">
    <location>
        <begin position="1"/>
        <end position="30"/>
    </location>
</feature>
<keyword evidence="3 7" id="KW-1134">Transmembrane beta strand</keyword>
<evidence type="ECO:0000256" key="3">
    <source>
        <dbReference type="ARBA" id="ARBA00022452"/>
    </source>
</evidence>
<dbReference type="SUPFAM" id="SSF56935">
    <property type="entry name" value="Porins"/>
    <property type="match status" value="1"/>
</dbReference>
<dbReference type="NCBIfam" id="TIGR04056">
    <property type="entry name" value="OMP_RagA_SusC"/>
    <property type="match status" value="1"/>
</dbReference>
<evidence type="ECO:0000256" key="5">
    <source>
        <dbReference type="ARBA" id="ARBA00023136"/>
    </source>
</evidence>
<dbReference type="Gene3D" id="2.170.130.10">
    <property type="entry name" value="TonB-dependent receptor, plug domain"/>
    <property type="match status" value="1"/>
</dbReference>
<evidence type="ECO:0000256" key="8">
    <source>
        <dbReference type="SAM" id="SignalP"/>
    </source>
</evidence>
<feature type="chain" id="PRO_5045415093" evidence="8">
    <location>
        <begin position="31"/>
        <end position="1015"/>
    </location>
</feature>
<evidence type="ECO:0000256" key="4">
    <source>
        <dbReference type="ARBA" id="ARBA00022692"/>
    </source>
</evidence>
<dbReference type="Pfam" id="PF13715">
    <property type="entry name" value="CarbopepD_reg_2"/>
    <property type="match status" value="1"/>
</dbReference>
<evidence type="ECO:0000256" key="2">
    <source>
        <dbReference type="ARBA" id="ARBA00022448"/>
    </source>
</evidence>
<dbReference type="Gene3D" id="2.40.170.20">
    <property type="entry name" value="TonB-dependent receptor, beta-barrel domain"/>
    <property type="match status" value="1"/>
</dbReference>
<gene>
    <name evidence="10" type="ORF">QTN47_20855</name>
</gene>
<dbReference type="EMBL" id="JAULBC010000007">
    <property type="protein sequence ID" value="MEX6689971.1"/>
    <property type="molecule type" value="Genomic_DNA"/>
</dbReference>
<evidence type="ECO:0000259" key="9">
    <source>
        <dbReference type="Pfam" id="PF07715"/>
    </source>
</evidence>
<dbReference type="InterPro" id="IPR012910">
    <property type="entry name" value="Plug_dom"/>
</dbReference>
<evidence type="ECO:0000256" key="1">
    <source>
        <dbReference type="ARBA" id="ARBA00004571"/>
    </source>
</evidence>
<dbReference type="Gene3D" id="2.60.40.1120">
    <property type="entry name" value="Carboxypeptidase-like, regulatory domain"/>
    <property type="match status" value="1"/>
</dbReference>
<dbReference type="InterPro" id="IPR039426">
    <property type="entry name" value="TonB-dep_rcpt-like"/>
</dbReference>
<proteinExistence type="inferred from homology"/>
<comment type="caution">
    <text evidence="10">The sequence shown here is derived from an EMBL/GenBank/DDBJ whole genome shotgun (WGS) entry which is preliminary data.</text>
</comment>
<dbReference type="InterPro" id="IPR036942">
    <property type="entry name" value="Beta-barrel_TonB_sf"/>
</dbReference>
<accession>A0ABV3ZLJ7</accession>
<protein>
    <submittedName>
        <fullName evidence="10">TonB-dependent receptor</fullName>
    </submittedName>
</protein>
<dbReference type="SUPFAM" id="SSF49464">
    <property type="entry name" value="Carboxypeptidase regulatory domain-like"/>
    <property type="match status" value="1"/>
</dbReference>
<evidence type="ECO:0000256" key="7">
    <source>
        <dbReference type="PROSITE-ProRule" id="PRU01360"/>
    </source>
</evidence>
<dbReference type="Pfam" id="PF07715">
    <property type="entry name" value="Plug"/>
    <property type="match status" value="1"/>
</dbReference>
<evidence type="ECO:0000256" key="6">
    <source>
        <dbReference type="ARBA" id="ARBA00023237"/>
    </source>
</evidence>
<keyword evidence="6 7" id="KW-0998">Cell outer membrane</keyword>
<dbReference type="InterPro" id="IPR023997">
    <property type="entry name" value="TonB-dep_OMP_SusC/RagA_CS"/>
</dbReference>